<reference evidence="6" key="1">
    <citation type="journal article" date="2023" name="Arch. Microbiol.">
        <title>Desulfoferula mesophilus gen. nov. sp. nov., a mesophilic sulfate-reducing bacterium isolated from a brackish lake sediment.</title>
        <authorList>
            <person name="Watanabe T."/>
            <person name="Yabe T."/>
            <person name="Tsuji J.M."/>
            <person name="Fukui M."/>
        </authorList>
    </citation>
    <scope>NUCLEOTIDE SEQUENCE [LARGE SCALE GENOMIC DNA]</scope>
    <source>
        <strain evidence="6">12FAK</strain>
    </source>
</reference>
<keyword evidence="6" id="KW-1185">Reference proteome</keyword>
<dbReference type="Pfam" id="PF13450">
    <property type="entry name" value="NAD_binding_8"/>
    <property type="match status" value="1"/>
</dbReference>
<evidence type="ECO:0000313" key="6">
    <source>
        <dbReference type="Proteomes" id="UP001366166"/>
    </source>
</evidence>
<dbReference type="PROSITE" id="PS51379">
    <property type="entry name" value="4FE4S_FER_2"/>
    <property type="match status" value="2"/>
</dbReference>
<keyword evidence="1" id="KW-0479">Metal-binding</keyword>
<dbReference type="Gene3D" id="1.10.1060.10">
    <property type="entry name" value="Alpha-helical ferredoxin"/>
    <property type="match status" value="1"/>
</dbReference>
<organism evidence="5 6">
    <name type="scientific">Desulfoferula mesophila</name>
    <dbReference type="NCBI Taxonomy" id="3058419"/>
    <lineage>
        <taxon>Bacteria</taxon>
        <taxon>Pseudomonadati</taxon>
        <taxon>Thermodesulfobacteriota</taxon>
        <taxon>Desulfarculia</taxon>
        <taxon>Desulfarculales</taxon>
        <taxon>Desulfarculaceae</taxon>
        <taxon>Desulfoferula</taxon>
    </lineage>
</organism>
<dbReference type="SUPFAM" id="SSF51971">
    <property type="entry name" value="Nucleotide-binding domain"/>
    <property type="match status" value="1"/>
</dbReference>
<keyword evidence="2" id="KW-0408">Iron</keyword>
<dbReference type="EMBL" id="AP028679">
    <property type="protein sequence ID" value="BEQ15141.1"/>
    <property type="molecule type" value="Genomic_DNA"/>
</dbReference>
<keyword evidence="3" id="KW-0411">Iron-sulfur</keyword>
<sequence>MTLLIKNDKCLACGECAERCILDNIRVQTPPCRAACPVDLNPQQFVTLVALGRSHQAAEAIHDSVPFPRLLADLCPAPCQKSCTRRRVDQAVAIHALELYLVESFEPAADRFVLASDTGEQVAVVGAGPAGMTAAVRLRQAGHKVVLFEAQDQAGGGARDQVSPEMLAAEIGLLADLGVEQRLGKQIGASVDLAMLRRDFLAILLALGPEAQVDFAVREGAELDAEGRLKVDTKTMSTSLEGLFAAGQMLDGVDNQVAAMGSAQKAARYVDRYARGQSLELPRVLESEKILPVRVDAQRVNELRWQAAKGLLAASYVPPADGSLEEGDASLAAVPCLRCAQPVDYYDECWYCLPCEVECPTSALILEIPFLVK</sequence>
<accession>A0AAU9EXJ5</accession>
<dbReference type="InterPro" id="IPR036188">
    <property type="entry name" value="FAD/NAD-bd_sf"/>
</dbReference>
<dbReference type="GO" id="GO:0051536">
    <property type="term" value="F:iron-sulfur cluster binding"/>
    <property type="evidence" value="ECO:0007669"/>
    <property type="project" value="UniProtKB-KW"/>
</dbReference>
<dbReference type="KEGG" id="dmp:FAK_22070"/>
<evidence type="ECO:0000313" key="5">
    <source>
        <dbReference type="EMBL" id="BEQ15141.1"/>
    </source>
</evidence>
<dbReference type="GO" id="GO:0046872">
    <property type="term" value="F:metal ion binding"/>
    <property type="evidence" value="ECO:0007669"/>
    <property type="project" value="UniProtKB-KW"/>
</dbReference>
<evidence type="ECO:0000259" key="4">
    <source>
        <dbReference type="PROSITE" id="PS51379"/>
    </source>
</evidence>
<dbReference type="InterPro" id="IPR051394">
    <property type="entry name" value="Glutamate_Synthase"/>
</dbReference>
<protein>
    <recommendedName>
        <fullName evidence="4">4Fe-4S ferredoxin-type domain-containing protein</fullName>
    </recommendedName>
</protein>
<dbReference type="InterPro" id="IPR009051">
    <property type="entry name" value="Helical_ferredxn"/>
</dbReference>
<name>A0AAU9EXJ5_9BACT</name>
<dbReference type="SUPFAM" id="SSF54862">
    <property type="entry name" value="4Fe-4S ferredoxins"/>
    <property type="match status" value="1"/>
</dbReference>
<proteinExistence type="predicted"/>
<feature type="domain" description="4Fe-4S ferredoxin-type" evidence="4">
    <location>
        <begin position="339"/>
        <end position="369"/>
    </location>
</feature>
<dbReference type="Pfam" id="PF14691">
    <property type="entry name" value="Fer4_20"/>
    <property type="match status" value="1"/>
</dbReference>
<dbReference type="InterPro" id="IPR028261">
    <property type="entry name" value="DPD_II"/>
</dbReference>
<dbReference type="Gene3D" id="3.50.50.60">
    <property type="entry name" value="FAD/NAD(P)-binding domain"/>
    <property type="match status" value="1"/>
</dbReference>
<evidence type="ECO:0000256" key="3">
    <source>
        <dbReference type="ARBA" id="ARBA00023014"/>
    </source>
</evidence>
<dbReference type="AlphaFoldDB" id="A0AAU9EXJ5"/>
<dbReference type="InterPro" id="IPR017896">
    <property type="entry name" value="4Fe4S_Fe-S-bd"/>
</dbReference>
<dbReference type="PRINTS" id="PR00419">
    <property type="entry name" value="ADXRDTASE"/>
</dbReference>
<dbReference type="PANTHER" id="PTHR43100">
    <property type="entry name" value="GLUTAMATE SYNTHASE [NADPH] SMALL CHAIN"/>
    <property type="match status" value="1"/>
</dbReference>
<evidence type="ECO:0000256" key="1">
    <source>
        <dbReference type="ARBA" id="ARBA00022723"/>
    </source>
</evidence>
<dbReference type="PANTHER" id="PTHR43100:SF2">
    <property type="entry name" value="BNAA03G19380D PROTEIN"/>
    <property type="match status" value="1"/>
</dbReference>
<feature type="domain" description="4Fe-4S ferredoxin-type" evidence="4">
    <location>
        <begin position="1"/>
        <end position="30"/>
    </location>
</feature>
<gene>
    <name evidence="5" type="ORF">FAK_22070</name>
</gene>
<evidence type="ECO:0000256" key="2">
    <source>
        <dbReference type="ARBA" id="ARBA00023004"/>
    </source>
</evidence>
<dbReference type="RefSeq" id="WP_338599148.1">
    <property type="nucleotide sequence ID" value="NZ_AP028679.1"/>
</dbReference>
<dbReference type="Proteomes" id="UP001366166">
    <property type="component" value="Chromosome"/>
</dbReference>
<dbReference type="PROSITE" id="PS00198">
    <property type="entry name" value="4FE4S_FER_1"/>
    <property type="match status" value="1"/>
</dbReference>
<dbReference type="InterPro" id="IPR017900">
    <property type="entry name" value="4Fe4S_Fe_S_CS"/>
</dbReference>